<dbReference type="PANTHER" id="PTHR11003:SF345">
    <property type="entry name" value="TWIK FAMILY OF POTASSIUM CHANNELS PROTEIN 18"/>
    <property type="match status" value="1"/>
</dbReference>
<dbReference type="GO" id="GO:0015271">
    <property type="term" value="F:outward rectifier potassium channel activity"/>
    <property type="evidence" value="ECO:0007669"/>
    <property type="project" value="TreeGrafter"/>
</dbReference>
<evidence type="ECO:0000256" key="3">
    <source>
        <dbReference type="ARBA" id="ARBA00022692"/>
    </source>
</evidence>
<dbReference type="InterPro" id="IPR013099">
    <property type="entry name" value="K_chnl_dom"/>
</dbReference>
<evidence type="ECO:0000256" key="1">
    <source>
        <dbReference type="ARBA" id="ARBA00004141"/>
    </source>
</evidence>
<dbReference type="GO" id="GO:0030322">
    <property type="term" value="P:stabilization of membrane potential"/>
    <property type="evidence" value="ECO:0007669"/>
    <property type="project" value="TreeGrafter"/>
</dbReference>
<evidence type="ECO:0000313" key="11">
    <source>
        <dbReference type="EMBL" id="CAF0926222.1"/>
    </source>
</evidence>
<evidence type="ECO:0000256" key="5">
    <source>
        <dbReference type="ARBA" id="ARBA00023065"/>
    </source>
</evidence>
<feature type="transmembrane region" description="Helical" evidence="9">
    <location>
        <begin position="89"/>
        <end position="110"/>
    </location>
</feature>
<evidence type="ECO:0000256" key="4">
    <source>
        <dbReference type="ARBA" id="ARBA00022989"/>
    </source>
</evidence>
<proteinExistence type="inferred from homology"/>
<evidence type="ECO:0000256" key="2">
    <source>
        <dbReference type="ARBA" id="ARBA00022448"/>
    </source>
</evidence>
<dbReference type="Gene3D" id="1.10.287.70">
    <property type="match status" value="1"/>
</dbReference>
<dbReference type="InterPro" id="IPR003280">
    <property type="entry name" value="2pore_dom_K_chnl"/>
</dbReference>
<feature type="transmembrane region" description="Helical" evidence="9">
    <location>
        <begin position="204"/>
        <end position="224"/>
    </location>
</feature>
<comment type="subcellular location">
    <subcellularLocation>
        <location evidence="1">Membrane</location>
        <topology evidence="1">Multi-pass membrane protein</topology>
    </subcellularLocation>
</comment>
<evidence type="ECO:0000259" key="10">
    <source>
        <dbReference type="Pfam" id="PF07885"/>
    </source>
</evidence>
<feature type="transmembrane region" description="Helical" evidence="9">
    <location>
        <begin position="130"/>
        <end position="154"/>
    </location>
</feature>
<organism evidence="11 12">
    <name type="scientific">Brachionus calyciflorus</name>
    <dbReference type="NCBI Taxonomy" id="104777"/>
    <lineage>
        <taxon>Eukaryota</taxon>
        <taxon>Metazoa</taxon>
        <taxon>Spiralia</taxon>
        <taxon>Gnathifera</taxon>
        <taxon>Rotifera</taxon>
        <taxon>Eurotatoria</taxon>
        <taxon>Monogononta</taxon>
        <taxon>Pseudotrocha</taxon>
        <taxon>Ploima</taxon>
        <taxon>Brachionidae</taxon>
        <taxon>Brachionus</taxon>
    </lineage>
</organism>
<feature type="transmembrane region" description="Helical" evidence="9">
    <location>
        <begin position="7"/>
        <end position="28"/>
    </location>
</feature>
<evidence type="ECO:0000256" key="6">
    <source>
        <dbReference type="ARBA" id="ARBA00023136"/>
    </source>
</evidence>
<dbReference type="Pfam" id="PF07885">
    <property type="entry name" value="Ion_trans_2"/>
    <property type="match status" value="2"/>
</dbReference>
<dbReference type="GO" id="GO:0022841">
    <property type="term" value="F:potassium ion leak channel activity"/>
    <property type="evidence" value="ECO:0007669"/>
    <property type="project" value="TreeGrafter"/>
</dbReference>
<dbReference type="SUPFAM" id="SSF81324">
    <property type="entry name" value="Voltage-gated potassium channels"/>
    <property type="match status" value="2"/>
</dbReference>
<keyword evidence="12" id="KW-1185">Reference proteome</keyword>
<dbReference type="GO" id="GO:0005886">
    <property type="term" value="C:plasma membrane"/>
    <property type="evidence" value="ECO:0007669"/>
    <property type="project" value="TreeGrafter"/>
</dbReference>
<keyword evidence="5 8" id="KW-0406">Ion transport</keyword>
<evidence type="ECO:0000313" key="12">
    <source>
        <dbReference type="Proteomes" id="UP000663879"/>
    </source>
</evidence>
<sequence>MKINKILLVLVIIQVTVIVLGGYLYSLIPIYRIDNISDIGQNGTIGNSTIGIYTKPSLSDSVFFVITIITTIGYGQLTPNTNLGKIFTIIVAFIGIPINIVFLAKIGELLKKGSAYLLKPFQKISKNKQLFIIFQLIFSIISGTIIFLLLPGVFIMKLESWSYIDALYYTFVTLFTIGFGDFVAGSNLKLSPLWMNVYRFSLYLWMYLGMAYISLIITLVLDYFKANAQNLRKEVINIIEEKINLSLRRYLANKKKQFKSRNKLTKEEKVNKQIVKEGLKIKINYSQDKLEELARRRSKCKSHVNLKAYFNQNYQAPTSSDNKAFELEPDDKITENKFYNLDSMERIDEEEIDDECLKIDIEKVNYSDANDTFSNTFTNDYYDTITSDDFVLQNLNTVSTMASDDHENIEIIFNKNNIRQQDTNLETKVSFY</sequence>
<evidence type="ECO:0000256" key="8">
    <source>
        <dbReference type="RuleBase" id="RU003857"/>
    </source>
</evidence>
<feature type="domain" description="Potassium channel" evidence="10">
    <location>
        <begin position="53"/>
        <end position="111"/>
    </location>
</feature>
<comment type="similarity">
    <text evidence="8">Belongs to the two pore domain potassium channel (TC 1.A.1.8) family.</text>
</comment>
<keyword evidence="4 9" id="KW-1133">Transmembrane helix</keyword>
<reference evidence="11" key="1">
    <citation type="submission" date="2021-02" db="EMBL/GenBank/DDBJ databases">
        <authorList>
            <person name="Nowell W R."/>
        </authorList>
    </citation>
    <scope>NUCLEOTIDE SEQUENCE</scope>
    <source>
        <strain evidence="11">Ploen Becks lab</strain>
    </source>
</reference>
<evidence type="ECO:0000256" key="7">
    <source>
        <dbReference type="ARBA" id="ARBA00023303"/>
    </source>
</evidence>
<dbReference type="AlphaFoldDB" id="A0A814BBJ8"/>
<feature type="transmembrane region" description="Helical" evidence="9">
    <location>
        <begin position="61"/>
        <end position="77"/>
    </location>
</feature>
<accession>A0A814BBJ8</accession>
<feature type="transmembrane region" description="Helical" evidence="9">
    <location>
        <begin position="166"/>
        <end position="184"/>
    </location>
</feature>
<keyword evidence="6 9" id="KW-0472">Membrane</keyword>
<keyword evidence="3 8" id="KW-0812">Transmembrane</keyword>
<dbReference type="EMBL" id="CAJNOC010002321">
    <property type="protein sequence ID" value="CAF0926222.1"/>
    <property type="molecule type" value="Genomic_DNA"/>
</dbReference>
<dbReference type="OrthoDB" id="297496at2759"/>
<gene>
    <name evidence="11" type="ORF">OXX778_LOCUS12655</name>
</gene>
<dbReference type="PRINTS" id="PR01333">
    <property type="entry name" value="2POREKCHANEL"/>
</dbReference>
<evidence type="ECO:0000256" key="9">
    <source>
        <dbReference type="SAM" id="Phobius"/>
    </source>
</evidence>
<protein>
    <recommendedName>
        <fullName evidence="10">Potassium channel domain-containing protein</fullName>
    </recommendedName>
</protein>
<feature type="domain" description="Potassium channel" evidence="10">
    <location>
        <begin position="138"/>
        <end position="224"/>
    </location>
</feature>
<keyword evidence="7 8" id="KW-0407">Ion channel</keyword>
<comment type="caution">
    <text evidence="11">The sequence shown here is derived from an EMBL/GenBank/DDBJ whole genome shotgun (WGS) entry which is preliminary data.</text>
</comment>
<dbReference type="PANTHER" id="PTHR11003">
    <property type="entry name" value="POTASSIUM CHANNEL, SUBFAMILY K"/>
    <property type="match status" value="1"/>
</dbReference>
<name>A0A814BBJ8_9BILA</name>
<dbReference type="Proteomes" id="UP000663879">
    <property type="component" value="Unassembled WGS sequence"/>
</dbReference>
<keyword evidence="2 8" id="KW-0813">Transport</keyword>